<gene>
    <name evidence="1" type="ORF">J2S43_001449</name>
</gene>
<name>A0ABT9MNB0_9ACTN</name>
<organism evidence="1 2">
    <name type="scientific">Catenuloplanes nepalensis</name>
    <dbReference type="NCBI Taxonomy" id="587533"/>
    <lineage>
        <taxon>Bacteria</taxon>
        <taxon>Bacillati</taxon>
        <taxon>Actinomycetota</taxon>
        <taxon>Actinomycetes</taxon>
        <taxon>Micromonosporales</taxon>
        <taxon>Micromonosporaceae</taxon>
        <taxon>Catenuloplanes</taxon>
    </lineage>
</organism>
<proteinExistence type="predicted"/>
<evidence type="ECO:0000313" key="1">
    <source>
        <dbReference type="EMBL" id="MDP9792937.1"/>
    </source>
</evidence>
<keyword evidence="2" id="KW-1185">Reference proteome</keyword>
<evidence type="ECO:0008006" key="3">
    <source>
        <dbReference type="Google" id="ProtNLM"/>
    </source>
</evidence>
<sequence length="337" mass="36454">MLLLPNTRSRLHLHPRRLPLAASASGTGGAATPWLATRDLSTAAAHRCAAASQPFPAARRHTTNPHQTIKEYGTMADTDSTALLSGTAHIGAGSNDERLQITPAPTGGLALRTTGQALVISEATFRAFVHDIVRSAAGELIAHPDWCLRTEAPGGRHRSRVLWASLPGDDTCARFWTIQEPGATSQILLFAVEEEDYDRKTLRLEGQQATRLASVAGQLDRIAADTTTPFAEDEHPHWCTGTEEGNEPHRSERLAITVDDDLQGIWMYLARTKTTDALVPATTAAWLEIREDGHSNIWLLALHQLPLIRYAAAEALQWQAHPAAPDPAGAPAQQLAS</sequence>
<dbReference type="RefSeq" id="WP_306827823.1">
    <property type="nucleotide sequence ID" value="NZ_JAUSRA010000001.1"/>
</dbReference>
<evidence type="ECO:0000313" key="2">
    <source>
        <dbReference type="Proteomes" id="UP001240984"/>
    </source>
</evidence>
<accession>A0ABT9MNB0</accession>
<dbReference type="EMBL" id="JAUSRA010000001">
    <property type="protein sequence ID" value="MDP9792937.1"/>
    <property type="molecule type" value="Genomic_DNA"/>
</dbReference>
<reference evidence="1 2" key="1">
    <citation type="submission" date="2023-07" db="EMBL/GenBank/DDBJ databases">
        <title>Sequencing the genomes of 1000 actinobacteria strains.</title>
        <authorList>
            <person name="Klenk H.-P."/>
        </authorList>
    </citation>
    <scope>NUCLEOTIDE SEQUENCE [LARGE SCALE GENOMIC DNA]</scope>
    <source>
        <strain evidence="1 2">DSM 44710</strain>
    </source>
</reference>
<protein>
    <recommendedName>
        <fullName evidence="3">DUF317 domain-containing protein</fullName>
    </recommendedName>
</protein>
<comment type="caution">
    <text evidence="1">The sequence shown here is derived from an EMBL/GenBank/DDBJ whole genome shotgun (WGS) entry which is preliminary data.</text>
</comment>
<dbReference type="Proteomes" id="UP001240984">
    <property type="component" value="Unassembled WGS sequence"/>
</dbReference>